<gene>
    <name evidence="1" type="ORF">N8I86_31235</name>
</gene>
<protein>
    <submittedName>
        <fullName evidence="1">Uncharacterized protein</fullName>
    </submittedName>
</protein>
<dbReference type="Proteomes" id="UP001060733">
    <property type="component" value="Chromosome"/>
</dbReference>
<reference evidence="1" key="1">
    <citation type="submission" date="2022-10" db="EMBL/GenBank/DDBJ databases">
        <authorList>
            <person name="Mo P."/>
        </authorList>
    </citation>
    <scope>NUCLEOTIDE SEQUENCE</scope>
    <source>
        <strain evidence="1">HUAS 14-6</strain>
    </source>
</reference>
<keyword evidence="2" id="KW-1185">Reference proteome</keyword>
<dbReference type="EMBL" id="CP106795">
    <property type="protein sequence ID" value="UXY38813.1"/>
    <property type="molecule type" value="Genomic_DNA"/>
</dbReference>
<accession>A0ABY6EWW9</accession>
<dbReference type="RefSeq" id="WP_263279262.1">
    <property type="nucleotide sequence ID" value="NZ_CP106795.1"/>
</dbReference>
<evidence type="ECO:0000313" key="2">
    <source>
        <dbReference type="Proteomes" id="UP001060733"/>
    </source>
</evidence>
<proteinExistence type="predicted"/>
<organism evidence="1 2">
    <name type="scientific">Streptomyces albidocamelliae</name>
    <dbReference type="NCBI Taxonomy" id="2981135"/>
    <lineage>
        <taxon>Bacteria</taxon>
        <taxon>Bacillati</taxon>
        <taxon>Actinomycetota</taxon>
        <taxon>Actinomycetes</taxon>
        <taxon>Kitasatosporales</taxon>
        <taxon>Streptomycetaceae</taxon>
        <taxon>Streptomyces</taxon>
    </lineage>
</organism>
<evidence type="ECO:0000313" key="1">
    <source>
        <dbReference type="EMBL" id="UXY38813.1"/>
    </source>
</evidence>
<sequence length="56" mass="6258">MVRLEEFPSIADAAVLSVHLNDEAVPKAAEPRWRNGVDQSRRMTQLCSDIAGRGRH</sequence>
<name>A0ABY6EWW9_9ACTN</name>